<dbReference type="STRING" id="6313.A0A158PBD5"/>
<feature type="domain" description="Origin recognition complex subunit 5 C-terminal" evidence="2">
    <location>
        <begin position="273"/>
        <end position="398"/>
    </location>
</feature>
<evidence type="ECO:0000256" key="1">
    <source>
        <dbReference type="SAM" id="SignalP"/>
    </source>
</evidence>
<accession>A0A158PBD5</accession>
<dbReference type="PANTHER" id="PTHR12705">
    <property type="entry name" value="ORIGIN RECOGNITION COMPLEX SUBUNIT 5"/>
    <property type="match status" value="1"/>
</dbReference>
<feature type="signal peptide" evidence="1">
    <location>
        <begin position="1"/>
        <end position="24"/>
    </location>
</feature>
<dbReference type="Gene3D" id="3.40.50.300">
    <property type="entry name" value="P-loop containing nucleotide triphosphate hydrolases"/>
    <property type="match status" value="1"/>
</dbReference>
<evidence type="ECO:0000313" key="4">
    <source>
        <dbReference type="WBParaSite" id="ACAC_0001077701-mRNA-1"/>
    </source>
</evidence>
<name>A0A158PBD5_ANGCA</name>
<sequence length="398" mass="44875">MRSNSIRQLHALLVHWTCIHHIHCYGVEEAGVLEAIKEELATLQEDDPSSMYVVVNCFLSNGSLKLLIDEIIRELNLSHHGKVDTVDAFANFLGSHLFSTKTRIKLTIVLDQVQLLSSFQTSAVKTLLSLPKSMSIIGRHIGEEPLVRFVTHSEIPWDRIGMLNTVSTPVSIGFENLSEEECVDLLTGVLAKDGINRKVVEYIVRIACDKYSKKYGDISEIKSMKLLPILEALSLSIVVELYFDNFGVDTPLFQNETDCFWRDESARDAPINLPISAKYLLIASFCASHNPPATDKRYFVMFHGREKRSEARERRAEQAAEQRDIEAKTAELQRIKCIYLALTNLYPVKDINMDIDVNPQIATLCGSGLLARTTSPSNLDQPKFRCMLSFENVNEIAQ</sequence>
<organism evidence="3 4">
    <name type="scientific">Angiostrongylus cantonensis</name>
    <name type="common">Rat lungworm</name>
    <dbReference type="NCBI Taxonomy" id="6313"/>
    <lineage>
        <taxon>Eukaryota</taxon>
        <taxon>Metazoa</taxon>
        <taxon>Ecdysozoa</taxon>
        <taxon>Nematoda</taxon>
        <taxon>Chromadorea</taxon>
        <taxon>Rhabditida</taxon>
        <taxon>Rhabditina</taxon>
        <taxon>Rhabditomorpha</taxon>
        <taxon>Strongyloidea</taxon>
        <taxon>Metastrongylidae</taxon>
        <taxon>Angiostrongylus</taxon>
    </lineage>
</organism>
<feature type="chain" id="PRO_5007630158" evidence="1">
    <location>
        <begin position="25"/>
        <end position="398"/>
    </location>
</feature>
<dbReference type="Proteomes" id="UP000035642">
    <property type="component" value="Unassembled WGS sequence"/>
</dbReference>
<dbReference type="AlphaFoldDB" id="A0A158PBD5"/>
<dbReference type="GO" id="GO:0005664">
    <property type="term" value="C:nuclear origin of replication recognition complex"/>
    <property type="evidence" value="ECO:0007669"/>
    <property type="project" value="TreeGrafter"/>
</dbReference>
<dbReference type="Pfam" id="PF14630">
    <property type="entry name" value="ORC5_C"/>
    <property type="match status" value="1"/>
</dbReference>
<evidence type="ECO:0000259" key="2">
    <source>
        <dbReference type="Pfam" id="PF14630"/>
    </source>
</evidence>
<dbReference type="InterPro" id="IPR027417">
    <property type="entry name" value="P-loop_NTPase"/>
</dbReference>
<proteinExistence type="predicted"/>
<reference evidence="4" key="2">
    <citation type="submission" date="2016-04" db="UniProtKB">
        <authorList>
            <consortium name="WormBaseParasite"/>
        </authorList>
    </citation>
    <scope>IDENTIFICATION</scope>
</reference>
<dbReference type="InterPro" id="IPR020796">
    <property type="entry name" value="ORC5"/>
</dbReference>
<dbReference type="GO" id="GO:0006270">
    <property type="term" value="P:DNA replication initiation"/>
    <property type="evidence" value="ECO:0007669"/>
    <property type="project" value="TreeGrafter"/>
</dbReference>
<dbReference type="InterPro" id="IPR047088">
    <property type="entry name" value="ORC5_C"/>
</dbReference>
<protein>
    <submittedName>
        <fullName evidence="4">ORC4_C domain-containing protein</fullName>
    </submittedName>
</protein>
<evidence type="ECO:0000313" key="3">
    <source>
        <dbReference type="Proteomes" id="UP000035642"/>
    </source>
</evidence>
<dbReference type="WBParaSite" id="ACAC_0001077701-mRNA-1">
    <property type="protein sequence ID" value="ACAC_0001077701-mRNA-1"/>
    <property type="gene ID" value="ACAC_0001077701"/>
</dbReference>
<keyword evidence="3" id="KW-1185">Reference proteome</keyword>
<dbReference type="GO" id="GO:0003688">
    <property type="term" value="F:DNA replication origin binding"/>
    <property type="evidence" value="ECO:0007669"/>
    <property type="project" value="TreeGrafter"/>
</dbReference>
<keyword evidence="1" id="KW-0732">Signal</keyword>
<reference evidence="3" key="1">
    <citation type="submission" date="2012-09" db="EMBL/GenBank/DDBJ databases">
        <authorList>
            <person name="Martin A.A."/>
        </authorList>
    </citation>
    <scope>NUCLEOTIDE SEQUENCE</scope>
</reference>
<dbReference type="PANTHER" id="PTHR12705:SF0">
    <property type="entry name" value="ORIGIN RECOGNITION COMPLEX SUBUNIT 5"/>
    <property type="match status" value="1"/>
</dbReference>